<reference evidence="1 2" key="1">
    <citation type="submission" date="2016-03" db="EMBL/GenBank/DDBJ databases">
        <title>Genome sequence of Providencia stuartii strain, isolated from the salivary glands of larval Lucilia sericata.</title>
        <authorList>
            <person name="Yuan Y."/>
            <person name="Zhang Y."/>
            <person name="Fu S."/>
            <person name="Crippen T.L."/>
            <person name="Visi D."/>
            <person name="Benbow M.E."/>
            <person name="Allen M."/>
            <person name="Tomberlin J.K."/>
            <person name="Sze S.-H."/>
            <person name="Tarone A.M."/>
        </authorList>
    </citation>
    <scope>NUCLEOTIDE SEQUENCE [LARGE SCALE GENOMIC DNA]</scope>
    <source>
        <strain evidence="1 2">Crippen</strain>
    </source>
</reference>
<evidence type="ECO:0000313" key="1">
    <source>
        <dbReference type="EMBL" id="OHT22347.1"/>
    </source>
</evidence>
<dbReference type="Proteomes" id="UP000179588">
    <property type="component" value="Unassembled WGS sequence"/>
</dbReference>
<dbReference type="Pfam" id="PF13148">
    <property type="entry name" value="DUF3987"/>
    <property type="match status" value="1"/>
</dbReference>
<protein>
    <recommendedName>
        <fullName evidence="3">DUF3987 domain-containing protein</fullName>
    </recommendedName>
</protein>
<accession>A0A1S1HJZ9</accession>
<evidence type="ECO:0000313" key="2">
    <source>
        <dbReference type="Proteomes" id="UP000179588"/>
    </source>
</evidence>
<gene>
    <name evidence="1" type="ORF">A3Q29_11040</name>
</gene>
<dbReference type="AlphaFoldDB" id="A0A1S1HJZ9"/>
<evidence type="ECO:0008006" key="3">
    <source>
        <dbReference type="Google" id="ProtNLM"/>
    </source>
</evidence>
<sequence>MYHFPLKAFPPKLRATIIDIEEWTQAPIPLIASSVISAMSLSCQNLIDVNINGLFKSPVSLFLFVIANSGERKTTVDRMVMKPFYQYDENSLRQSDASKNDYEVELQMWKEKEKAILGRIRKKAHKGLIMETESQMLRALQIEKPLLPKCPRYIYNNVTPEELQFAMYNYSSNIGLIADEGANILDRQVMKDLSFINSMWDGVSFRVDRKTTQSFTIENGRVTLSVMVQKKPFDLYLKRQGEKARGSGFFARCLPVFIDENLTTQGWRFIEEQAIELKNLSDFHQRIKELLTENNDNKGVEYRECLSLDIAAQDEWAEIYNNIEYNIHPDKKYANMNDFASKLPNNVARLAALLSYFTEGNCAIKKEYVESAWSLCKWYMNQAVNLFSYEEGYYEALLLSWLDREYSRQNSNHIKFNDIRRYGPNSLRKGKLLERVITNLEKVKAIEIEYSRSGSRLVYEGKQFSNNNLTKNPIYSFY</sequence>
<keyword evidence="2" id="KW-1185">Reference proteome</keyword>
<organism evidence="1 2">
    <name type="scientific">Providencia stuartii</name>
    <dbReference type="NCBI Taxonomy" id="588"/>
    <lineage>
        <taxon>Bacteria</taxon>
        <taxon>Pseudomonadati</taxon>
        <taxon>Pseudomonadota</taxon>
        <taxon>Gammaproteobacteria</taxon>
        <taxon>Enterobacterales</taxon>
        <taxon>Morganellaceae</taxon>
        <taxon>Providencia</taxon>
    </lineage>
</organism>
<dbReference type="InterPro" id="IPR025048">
    <property type="entry name" value="DUF3987"/>
</dbReference>
<dbReference type="EMBL" id="LVIE01000234">
    <property type="protein sequence ID" value="OHT22347.1"/>
    <property type="molecule type" value="Genomic_DNA"/>
</dbReference>
<name>A0A1S1HJZ9_PROST</name>
<proteinExistence type="predicted"/>
<comment type="caution">
    <text evidence="1">The sequence shown here is derived from an EMBL/GenBank/DDBJ whole genome shotgun (WGS) entry which is preliminary data.</text>
</comment>